<dbReference type="RefSeq" id="WP_341838675.1">
    <property type="nucleotide sequence ID" value="NZ_CP149822.1"/>
</dbReference>
<keyword evidence="2 6" id="KW-0808">Transferase</keyword>
<dbReference type="Pfam" id="PF10385">
    <property type="entry name" value="RNA_pol_Rpb2_45"/>
    <property type="match status" value="1"/>
</dbReference>
<dbReference type="Gene3D" id="3.90.1110.10">
    <property type="entry name" value="RNA polymerase Rpb2, domain 2"/>
    <property type="match status" value="2"/>
</dbReference>
<dbReference type="InterPro" id="IPR007642">
    <property type="entry name" value="RNA_pol_Rpb2_2"/>
</dbReference>
<accession>A0ABZ2YVV1</accession>
<name>A0ABZ2YVV1_9BACT</name>
<dbReference type="InterPro" id="IPR015712">
    <property type="entry name" value="DNA-dir_RNA_pol_su2"/>
</dbReference>
<evidence type="ECO:0000259" key="14">
    <source>
        <dbReference type="Pfam" id="PF10385"/>
    </source>
</evidence>
<evidence type="ECO:0000256" key="3">
    <source>
        <dbReference type="ARBA" id="ARBA00022695"/>
    </source>
</evidence>
<gene>
    <name evidence="6 15" type="primary">rpoB</name>
    <name evidence="15" type="ORF">WJU16_18920</name>
</gene>
<dbReference type="GO" id="GO:0003899">
    <property type="term" value="F:DNA-directed RNA polymerase activity"/>
    <property type="evidence" value="ECO:0007669"/>
    <property type="project" value="UniProtKB-EC"/>
</dbReference>
<dbReference type="InterPro" id="IPR007645">
    <property type="entry name" value="RNA_pol_Rpb2_3"/>
</dbReference>
<dbReference type="EC" id="2.7.7.6" evidence="6 8"/>
<dbReference type="InterPro" id="IPR019462">
    <property type="entry name" value="DNA-dir_RNA_pol_bsu_external_1"/>
</dbReference>
<organism evidence="15 16">
    <name type="scientific">Chitinophaga pollutisoli</name>
    <dbReference type="NCBI Taxonomy" id="3133966"/>
    <lineage>
        <taxon>Bacteria</taxon>
        <taxon>Pseudomonadati</taxon>
        <taxon>Bacteroidota</taxon>
        <taxon>Chitinophagia</taxon>
        <taxon>Chitinophagales</taxon>
        <taxon>Chitinophagaceae</taxon>
        <taxon>Chitinophaga</taxon>
    </lineage>
</organism>
<dbReference type="Pfam" id="PF04560">
    <property type="entry name" value="RNA_pol_Rpb2_7"/>
    <property type="match status" value="1"/>
</dbReference>
<evidence type="ECO:0000256" key="8">
    <source>
        <dbReference type="RuleBase" id="RU363031"/>
    </source>
</evidence>
<dbReference type="Gene3D" id="3.90.1800.10">
    <property type="entry name" value="RNA polymerase alpha subunit dimerisation domain"/>
    <property type="match status" value="1"/>
</dbReference>
<reference evidence="16" key="1">
    <citation type="submission" date="2024-03" db="EMBL/GenBank/DDBJ databases">
        <title>Chitinophaga horti sp. nov., isolated from garden soil.</title>
        <authorList>
            <person name="Lee D.S."/>
            <person name="Han D.M."/>
            <person name="Baek J.H."/>
            <person name="Choi D.G."/>
            <person name="Jeon J.H."/>
            <person name="Jeon C.O."/>
        </authorList>
    </citation>
    <scope>NUCLEOTIDE SEQUENCE [LARGE SCALE GENOMIC DNA]</scope>
    <source>
        <strain evidence="16">GPA1</strain>
    </source>
</reference>
<dbReference type="Pfam" id="PF00562">
    <property type="entry name" value="RNA_pol_Rpb2_6"/>
    <property type="match status" value="1"/>
</dbReference>
<dbReference type="Pfam" id="PF04561">
    <property type="entry name" value="RNA_pol_Rpb2_2"/>
    <property type="match status" value="2"/>
</dbReference>
<dbReference type="Gene3D" id="2.40.50.100">
    <property type="match status" value="1"/>
</dbReference>
<protein>
    <recommendedName>
        <fullName evidence="6 8">DNA-directed RNA polymerase subunit beta</fullName>
        <shortName evidence="6">RNAP subunit beta</shortName>
        <ecNumber evidence="6 8">2.7.7.6</ecNumber>
    </recommendedName>
    <alternativeName>
        <fullName evidence="6">RNA polymerase subunit beta</fullName>
    </alternativeName>
    <alternativeName>
        <fullName evidence="6">Transcriptase subunit beta</fullName>
    </alternativeName>
</protein>
<keyword evidence="16" id="KW-1185">Reference proteome</keyword>
<keyword evidence="1 6" id="KW-0240">DNA-directed RNA polymerase</keyword>
<feature type="domain" description="DNA-directed RNA polymerase beta subunit external 1" evidence="14">
    <location>
        <begin position="560"/>
        <end position="626"/>
    </location>
</feature>
<sequence length="1276" mass="143009">MLTANFEYVSKKAQTNERVNFGKIKQVAETPDLLAIQIQSFKDFFQLETTPDKRNNEGLFKVFKENFPITDTRNIFNLEFLDYFVDPPRYTIEECIERGLTYSVPLKAKLRLSCNDEEHVDFQTIVQDVFLGNIPYMTPRGTFVINGAERVVVSQLHRSPGVFFGQSVHPNGTKIYSARVIPFKGAWMEFATDINNVMYAYIDRKKKFPVTTLLRAIGYETDKDILELFGMADEVKADRKNLEKYAGKKLAARVLRSWVEDFVDEDTGEVVSIERNEIVLERDSILDEANIELITDMAVKSVFVQKEEVSGDFAIIYNTLNKDTSNSELEAVQHIYRQLRGADAPDDETARGIIDKLFFSDKRYDLGDVGRYKINRKLGLATALDMKVLTKQDIIAIIKYLVQLTNGKAEIDDIDHLSNRRVRTVGEQLYAQFGVGLARMARTIRERMNVRDNEVFTPVDLINARTLSSVINSFFGTSQLSQFLDQTNPLSEITHKRRISALGPGGLSRERAGFEVRDVHYSHYGRLCTIETPEGPNIGLISTLCVHAMVNEMGFIETPYRKVKDGKVDMNKIEYLSAEEEDSVKIAQANAPLDEKGAFTGDKVKSRETGDFPILDPGEVEFMDVAPNQIVGLSASLIPFLEHDDANRALMGSNMQRQAVPLIAPQVPIVGTGLEGKAARDSRLQITSKGKGVVEFVDANEIHVRYERDEMQKLVSFEDDLIVYQLTKFVKTNQSTCINLRPAVKKGQKVEEGDFLTEGYATRAGELALGRNLKVAFMPWKGYNFEDAIVISERVAKEDWFTSIHIDEYELEVRDTKLGEEELTPDIPNVSEEATKDLDQNGIIRVGAHIKEGDILIGKITPRGESDPSPEEKLLRAIFGDKASDAKDASLKAPPSTEGVVIDKKLFSRAKKDKNSKTREKAALEKLEKIHQKNEEDLLEVLMGKLLTLLKEKTSAGITNTYGEVLISKGSKFSNKNLANVDFQNVNPLGWTTDQDTNDQINTLLHNYNIKYNEELGRYKREKFNISIGDELPAGVLKLAKVYLASKRKLKVGDKMAGRHGNKGIVAKIVRDEDMPFLEDGTPVDIVLNPLGVPSRMNLGQIYETVLGWAGQKLGVRFATPIFDGASTEEIAGYISEAKLPSFGHTYLSDGETGERFHQKATVGIIYMLKLSHMVDDKMHARSIGPYSLITQQPLGGKAQFGGQRFGEMEVWALEAYGASNILQELLTIKSDDIVGRAKAYESIVKGDNIPKAGVPESFNVLIHELRGLGLDLKFD</sequence>
<dbReference type="PROSITE" id="PS01166">
    <property type="entry name" value="RNA_POL_BETA"/>
    <property type="match status" value="1"/>
</dbReference>
<feature type="domain" description="RNA polymerase beta subunit protrusion" evidence="12">
    <location>
        <begin position="33"/>
        <end position="468"/>
    </location>
</feature>
<dbReference type="Pfam" id="PF04563">
    <property type="entry name" value="RNA_pol_Rpb2_1"/>
    <property type="match status" value="1"/>
</dbReference>
<feature type="domain" description="DNA-directed RNA polymerase subunit 2 hybrid-binding" evidence="9">
    <location>
        <begin position="689"/>
        <end position="1200"/>
    </location>
</feature>
<comment type="catalytic activity">
    <reaction evidence="5 6 8">
        <text>RNA(n) + a ribonucleoside 5'-triphosphate = RNA(n+1) + diphosphate</text>
        <dbReference type="Rhea" id="RHEA:21248"/>
        <dbReference type="Rhea" id="RHEA-COMP:14527"/>
        <dbReference type="Rhea" id="RHEA-COMP:17342"/>
        <dbReference type="ChEBI" id="CHEBI:33019"/>
        <dbReference type="ChEBI" id="CHEBI:61557"/>
        <dbReference type="ChEBI" id="CHEBI:140395"/>
        <dbReference type="EC" id="2.7.7.6"/>
    </reaction>
</comment>
<evidence type="ECO:0000259" key="9">
    <source>
        <dbReference type="Pfam" id="PF00562"/>
    </source>
</evidence>
<dbReference type="PANTHER" id="PTHR20856">
    <property type="entry name" value="DNA-DIRECTED RNA POLYMERASE I SUBUNIT 2"/>
    <property type="match status" value="1"/>
</dbReference>
<dbReference type="Gene3D" id="2.30.150.10">
    <property type="entry name" value="DNA-directed RNA polymerase, beta subunit, external 1 domain"/>
    <property type="match status" value="1"/>
</dbReference>
<feature type="domain" description="RNA polymerase Rpb2" evidence="11">
    <location>
        <begin position="315"/>
        <end position="423"/>
    </location>
</feature>
<dbReference type="InterPro" id="IPR007641">
    <property type="entry name" value="RNA_pol_Rpb2_7"/>
</dbReference>
<dbReference type="Gene3D" id="2.40.50.150">
    <property type="match status" value="1"/>
</dbReference>
<evidence type="ECO:0000259" key="13">
    <source>
        <dbReference type="Pfam" id="PF04565"/>
    </source>
</evidence>
<keyword evidence="4 6" id="KW-0804">Transcription</keyword>
<evidence type="ECO:0000256" key="2">
    <source>
        <dbReference type="ARBA" id="ARBA00022679"/>
    </source>
</evidence>
<dbReference type="InterPro" id="IPR037033">
    <property type="entry name" value="DNA-dir_RNAP_su2_hyb_sf"/>
</dbReference>
<dbReference type="InterPro" id="IPR010243">
    <property type="entry name" value="RNA_pol_bsu_bac"/>
</dbReference>
<evidence type="ECO:0000256" key="5">
    <source>
        <dbReference type="ARBA" id="ARBA00048552"/>
    </source>
</evidence>
<comment type="function">
    <text evidence="6 8">DNA-dependent RNA polymerase catalyzes the transcription of DNA into RNA using the four ribonucleoside triphosphates as substrates.</text>
</comment>
<dbReference type="InterPro" id="IPR007121">
    <property type="entry name" value="RNA_pol_bsu_CS"/>
</dbReference>
<evidence type="ECO:0000256" key="6">
    <source>
        <dbReference type="HAMAP-Rule" id="MF_01321"/>
    </source>
</evidence>
<dbReference type="Proteomes" id="UP001485459">
    <property type="component" value="Chromosome"/>
</dbReference>
<dbReference type="InterPro" id="IPR014724">
    <property type="entry name" value="RNA_pol_RPB2_OB-fold"/>
</dbReference>
<feature type="domain" description="RNA polymerase Rpb2" evidence="13">
    <location>
        <begin position="482"/>
        <end position="550"/>
    </location>
</feature>
<evidence type="ECO:0000259" key="10">
    <source>
        <dbReference type="Pfam" id="PF04560"/>
    </source>
</evidence>
<dbReference type="Pfam" id="PF04565">
    <property type="entry name" value="RNA_pol_Rpb2_3"/>
    <property type="match status" value="1"/>
</dbReference>
<dbReference type="Gene3D" id="3.90.1100.10">
    <property type="match status" value="2"/>
</dbReference>
<evidence type="ECO:0000259" key="11">
    <source>
        <dbReference type="Pfam" id="PF04561"/>
    </source>
</evidence>
<evidence type="ECO:0000256" key="7">
    <source>
        <dbReference type="RuleBase" id="RU000434"/>
    </source>
</evidence>
<dbReference type="InterPro" id="IPR037034">
    <property type="entry name" value="RNA_pol_Rpb2_2_sf"/>
</dbReference>
<comment type="subunit">
    <text evidence="6 8">The RNAP catalytic core consists of 2 alpha, 1 beta, 1 beta' and 1 omega subunit. When a sigma factor is associated with the core the holoenzyme is formed, which can initiate transcription.</text>
</comment>
<keyword evidence="3 6" id="KW-0548">Nucleotidyltransferase</keyword>
<evidence type="ECO:0000313" key="16">
    <source>
        <dbReference type="Proteomes" id="UP001485459"/>
    </source>
</evidence>
<dbReference type="Gene3D" id="2.40.270.10">
    <property type="entry name" value="DNA-directed RNA polymerase, subunit 2, domain 6"/>
    <property type="match status" value="3"/>
</dbReference>
<dbReference type="InterPro" id="IPR042107">
    <property type="entry name" value="DNA-dir_RNA_pol_bsu_ext_1_sf"/>
</dbReference>
<feature type="domain" description="RNA polymerase Rpb2" evidence="10">
    <location>
        <begin position="1202"/>
        <end position="1275"/>
    </location>
</feature>
<evidence type="ECO:0000259" key="12">
    <source>
        <dbReference type="Pfam" id="PF04563"/>
    </source>
</evidence>
<proteinExistence type="inferred from homology"/>
<dbReference type="InterPro" id="IPR007644">
    <property type="entry name" value="RNA_pol_bsu_protrusion"/>
</dbReference>
<dbReference type="EMBL" id="CP149822">
    <property type="protein sequence ID" value="WZN43881.1"/>
    <property type="molecule type" value="Genomic_DNA"/>
</dbReference>
<feature type="domain" description="RNA polymerase Rpb2" evidence="11">
    <location>
        <begin position="158"/>
        <end position="228"/>
    </location>
</feature>
<dbReference type="InterPro" id="IPR007120">
    <property type="entry name" value="DNA-dir_RNAP_su2_dom"/>
</dbReference>
<evidence type="ECO:0000256" key="4">
    <source>
        <dbReference type="ARBA" id="ARBA00023163"/>
    </source>
</evidence>
<evidence type="ECO:0000256" key="1">
    <source>
        <dbReference type="ARBA" id="ARBA00022478"/>
    </source>
</evidence>
<dbReference type="CDD" id="cd00653">
    <property type="entry name" value="RNA_pol_B_RPB2"/>
    <property type="match status" value="1"/>
</dbReference>
<dbReference type="HAMAP" id="MF_01321">
    <property type="entry name" value="RNApol_bact_RpoB"/>
    <property type="match status" value="1"/>
</dbReference>
<dbReference type="NCBIfam" id="TIGR02013">
    <property type="entry name" value="rpoB"/>
    <property type="match status" value="1"/>
</dbReference>
<comment type="similarity">
    <text evidence="6 7">Belongs to the RNA polymerase beta chain family.</text>
</comment>
<dbReference type="NCBIfam" id="NF001616">
    <property type="entry name" value="PRK00405.1"/>
    <property type="match status" value="1"/>
</dbReference>
<evidence type="ECO:0000313" key="15">
    <source>
        <dbReference type="EMBL" id="WZN43881.1"/>
    </source>
</evidence>
<dbReference type="SUPFAM" id="SSF64484">
    <property type="entry name" value="beta and beta-prime subunits of DNA dependent RNA-polymerase"/>
    <property type="match status" value="1"/>
</dbReference>
<dbReference type="GO" id="GO:0000428">
    <property type="term" value="C:DNA-directed RNA polymerase complex"/>
    <property type="evidence" value="ECO:0007669"/>
    <property type="project" value="UniProtKB-KW"/>
</dbReference>